<evidence type="ECO:0000313" key="1">
    <source>
        <dbReference type="EMBL" id="WHZ56242.1"/>
    </source>
</evidence>
<gene>
    <name evidence="1" type="ORF">QLQ22_16255</name>
</gene>
<evidence type="ECO:0000313" key="2">
    <source>
        <dbReference type="Proteomes" id="UP001226091"/>
    </source>
</evidence>
<reference evidence="2" key="1">
    <citation type="journal article" date="2025" name="Aquaculture">
        <title>Assessment of the bioflocculant production and safety properties of Metabacillus hrfriensis sp. nov. based on phenotypic and whole-genome sequencing analysis.</title>
        <authorList>
            <person name="Zhang R."/>
            <person name="Zhao Z."/>
            <person name="Luo L."/>
            <person name="Wang S."/>
            <person name="Guo K."/>
            <person name="Xu W."/>
        </authorList>
    </citation>
    <scope>NUCLEOTIDE SEQUENCE [LARGE SCALE GENOMIC DNA]</scope>
    <source>
        <strain evidence="2">CT-WN-B3</strain>
    </source>
</reference>
<name>A0ACD4R6Z2_9BACI</name>
<protein>
    <submittedName>
        <fullName evidence="1">Uncharacterized protein</fullName>
    </submittedName>
</protein>
<proteinExistence type="predicted"/>
<dbReference type="EMBL" id="CP126116">
    <property type="protein sequence ID" value="WHZ56242.1"/>
    <property type="molecule type" value="Genomic_DNA"/>
</dbReference>
<keyword evidence="2" id="KW-1185">Reference proteome</keyword>
<dbReference type="Proteomes" id="UP001226091">
    <property type="component" value="Chromosome"/>
</dbReference>
<organism evidence="1 2">
    <name type="scientific">Metabacillus hrfriensis</name>
    <dbReference type="NCBI Taxonomy" id="3048891"/>
    <lineage>
        <taxon>Bacteria</taxon>
        <taxon>Bacillati</taxon>
        <taxon>Bacillota</taxon>
        <taxon>Bacilli</taxon>
        <taxon>Bacillales</taxon>
        <taxon>Bacillaceae</taxon>
        <taxon>Metabacillus</taxon>
    </lineage>
</organism>
<accession>A0ACD4R6Z2</accession>
<sequence>MTEFPVIHTNVWDAIAAVPAVLILTQILKLYFHIPGRYVPSLAGLLGMGISIFISHPHHLSSGIFIGFFYGSAAVGTYSSLKT</sequence>